<comment type="caution">
    <text evidence="2">The sequence shown here is derived from an EMBL/GenBank/DDBJ whole genome shotgun (WGS) entry which is preliminary data.</text>
</comment>
<accession>A0A8J2HEM0</accession>
<name>A0A8J2HEM0_COTCN</name>
<keyword evidence="1" id="KW-0732">Signal</keyword>
<evidence type="ECO:0000313" key="3">
    <source>
        <dbReference type="Proteomes" id="UP000786811"/>
    </source>
</evidence>
<evidence type="ECO:0000256" key="1">
    <source>
        <dbReference type="SAM" id="SignalP"/>
    </source>
</evidence>
<protein>
    <submittedName>
        <fullName evidence="2">Uncharacterized protein</fullName>
    </submittedName>
</protein>
<feature type="signal peptide" evidence="1">
    <location>
        <begin position="1"/>
        <end position="22"/>
    </location>
</feature>
<dbReference type="Proteomes" id="UP000786811">
    <property type="component" value="Unassembled WGS sequence"/>
</dbReference>
<organism evidence="2 3">
    <name type="scientific">Cotesia congregata</name>
    <name type="common">Parasitoid wasp</name>
    <name type="synonym">Apanteles congregatus</name>
    <dbReference type="NCBI Taxonomy" id="51543"/>
    <lineage>
        <taxon>Eukaryota</taxon>
        <taxon>Metazoa</taxon>
        <taxon>Ecdysozoa</taxon>
        <taxon>Arthropoda</taxon>
        <taxon>Hexapoda</taxon>
        <taxon>Insecta</taxon>
        <taxon>Pterygota</taxon>
        <taxon>Neoptera</taxon>
        <taxon>Endopterygota</taxon>
        <taxon>Hymenoptera</taxon>
        <taxon>Apocrita</taxon>
        <taxon>Ichneumonoidea</taxon>
        <taxon>Braconidae</taxon>
        <taxon>Microgastrinae</taxon>
        <taxon>Cotesia</taxon>
    </lineage>
</organism>
<proteinExistence type="predicted"/>
<feature type="chain" id="PRO_5035297064" evidence="1">
    <location>
        <begin position="23"/>
        <end position="363"/>
    </location>
</feature>
<gene>
    <name evidence="2" type="ORF">HICCMSTLAB_LOCUS8237</name>
</gene>
<reference evidence="2" key="1">
    <citation type="submission" date="2021-04" db="EMBL/GenBank/DDBJ databases">
        <authorList>
            <person name="Chebbi M.A.C M."/>
        </authorList>
    </citation>
    <scope>NUCLEOTIDE SEQUENCE</scope>
</reference>
<sequence>MAIVLLPIPLSDLLILIRFCISEVILSNLTFKILISYENIVRNTLINMSIKSDSSQLSGLSGISNLSCSSSMYLSTKVKNKEFSLNKILEVLTKCEESIYQIAHRKLIYKSIEIIASENDKLQPELVDKLKQMLLVHKIDKHLVLPNENNSKLTILGIEEIPKPEFNYEERKGIKLAVENEVLKRINCFISRYEEYGGNLIETMGTKDSIMKQQLLDFNKLDISHWKDKIDETFDEYQRHILICAELLEEWLQLKHVDIGNFNTKNAQSKLLEAEILEIQAKVTKIKYTISMFNETSVTLDAFRIIDRKLDEKLDDILLEIKKKKILSKQYQDLRGTEYDDILRRYLDLRSTIEKEERLLNSL</sequence>
<dbReference type="AlphaFoldDB" id="A0A8J2HEM0"/>
<keyword evidence="3" id="KW-1185">Reference proteome</keyword>
<evidence type="ECO:0000313" key="2">
    <source>
        <dbReference type="EMBL" id="CAG5096493.1"/>
    </source>
</evidence>
<dbReference type="OrthoDB" id="7696867at2759"/>
<dbReference type="EMBL" id="CAJNRD030001121">
    <property type="protein sequence ID" value="CAG5096493.1"/>
    <property type="molecule type" value="Genomic_DNA"/>
</dbReference>